<proteinExistence type="inferred from homology"/>
<evidence type="ECO:0000256" key="1">
    <source>
        <dbReference type="ARBA" id="ARBA00009437"/>
    </source>
</evidence>
<keyword evidence="7" id="KW-1185">Reference proteome</keyword>
<dbReference type="InterPro" id="IPR005119">
    <property type="entry name" value="LysR_subst-bd"/>
</dbReference>
<dbReference type="PANTHER" id="PTHR30126:SF94">
    <property type="entry name" value="LYSR FAMILY TRANSCRIPTIONAL REGULATOR"/>
    <property type="match status" value="1"/>
</dbReference>
<evidence type="ECO:0000313" key="7">
    <source>
        <dbReference type="Proteomes" id="UP000663903"/>
    </source>
</evidence>
<reference evidence="6" key="1">
    <citation type="submission" date="2021-03" db="EMBL/GenBank/DDBJ databases">
        <title>Ottowia sp. 27C isolated from the cloaca of a Giant Asian pond turtle (Heosemys grandis).</title>
        <authorList>
            <person name="Spergser J."/>
            <person name="Busse H.-J."/>
        </authorList>
    </citation>
    <scope>NUCLEOTIDE SEQUENCE</scope>
    <source>
        <strain evidence="6">27C</strain>
    </source>
</reference>
<dbReference type="CDD" id="cd05466">
    <property type="entry name" value="PBP2_LTTR_substrate"/>
    <property type="match status" value="1"/>
</dbReference>
<dbReference type="Gene3D" id="1.10.10.10">
    <property type="entry name" value="Winged helix-like DNA-binding domain superfamily/Winged helix DNA-binding domain"/>
    <property type="match status" value="1"/>
</dbReference>
<feature type="domain" description="HTH lysR-type" evidence="5">
    <location>
        <begin position="1"/>
        <end position="58"/>
    </location>
</feature>
<protein>
    <submittedName>
        <fullName evidence="6">LysR family transcriptional regulator</fullName>
    </submittedName>
</protein>
<dbReference type="SUPFAM" id="SSF46785">
    <property type="entry name" value="Winged helix' DNA-binding domain"/>
    <property type="match status" value="1"/>
</dbReference>
<evidence type="ECO:0000313" key="6">
    <source>
        <dbReference type="EMBL" id="QTD43894.1"/>
    </source>
</evidence>
<dbReference type="EMBL" id="CP071796">
    <property type="protein sequence ID" value="QTD43894.1"/>
    <property type="molecule type" value="Genomic_DNA"/>
</dbReference>
<evidence type="ECO:0000259" key="5">
    <source>
        <dbReference type="PROSITE" id="PS50931"/>
    </source>
</evidence>
<dbReference type="Pfam" id="PF00126">
    <property type="entry name" value="HTH_1"/>
    <property type="match status" value="1"/>
</dbReference>
<evidence type="ECO:0000256" key="4">
    <source>
        <dbReference type="ARBA" id="ARBA00023163"/>
    </source>
</evidence>
<sequence length="296" mass="32427">MSSARYQAFVAVALHGNLSSAARALGLSQPTVSSQIQALERQSKLELFHRRGYRMHLSTAGEQFLPMAQKILALQSEAEFFLRDSGELNQGDMKIGAVGPFHVMDMVAAYRQRHPRMRLSIKVGNSKEVLADLERYSTDVAVLAGLHDSPGIDALPYARHPIILFAHRDHPLARHAQVSLAALHDVELLRREEGSTTQASLDAALKQAGVRTRSTLTVGSREAMREAVARGLGVGAVSEAEFTPNARLRPIRIEGDPADTATYIYLARERRDSPLLRSFLNAVGMADDGAATLQKR</sequence>
<keyword evidence="2" id="KW-0805">Transcription regulation</keyword>
<evidence type="ECO:0000256" key="2">
    <source>
        <dbReference type="ARBA" id="ARBA00023015"/>
    </source>
</evidence>
<dbReference type="Pfam" id="PF03466">
    <property type="entry name" value="LysR_substrate"/>
    <property type="match status" value="1"/>
</dbReference>
<dbReference type="InterPro" id="IPR036390">
    <property type="entry name" value="WH_DNA-bd_sf"/>
</dbReference>
<dbReference type="GO" id="GO:0003700">
    <property type="term" value="F:DNA-binding transcription factor activity"/>
    <property type="evidence" value="ECO:0007669"/>
    <property type="project" value="InterPro"/>
</dbReference>
<evidence type="ECO:0000256" key="3">
    <source>
        <dbReference type="ARBA" id="ARBA00023125"/>
    </source>
</evidence>
<organism evidence="6 7">
    <name type="scientific">Ottowia testudinis</name>
    <dbReference type="NCBI Taxonomy" id="2816950"/>
    <lineage>
        <taxon>Bacteria</taxon>
        <taxon>Pseudomonadati</taxon>
        <taxon>Pseudomonadota</taxon>
        <taxon>Betaproteobacteria</taxon>
        <taxon>Burkholderiales</taxon>
        <taxon>Comamonadaceae</taxon>
        <taxon>Ottowia</taxon>
    </lineage>
</organism>
<dbReference type="InterPro" id="IPR036388">
    <property type="entry name" value="WH-like_DNA-bd_sf"/>
</dbReference>
<dbReference type="Proteomes" id="UP000663903">
    <property type="component" value="Chromosome"/>
</dbReference>
<dbReference type="PROSITE" id="PS50931">
    <property type="entry name" value="HTH_LYSR"/>
    <property type="match status" value="1"/>
</dbReference>
<gene>
    <name evidence="6" type="ORF">J1M35_12135</name>
</gene>
<accession>A0A975H1M1</accession>
<dbReference type="AlphaFoldDB" id="A0A975H1M1"/>
<dbReference type="PRINTS" id="PR00039">
    <property type="entry name" value="HTHLYSR"/>
</dbReference>
<name>A0A975H1M1_9BURK</name>
<dbReference type="RefSeq" id="WP_208007302.1">
    <property type="nucleotide sequence ID" value="NZ_CP071796.1"/>
</dbReference>
<keyword evidence="4" id="KW-0804">Transcription</keyword>
<comment type="similarity">
    <text evidence="1">Belongs to the LysR transcriptional regulatory family.</text>
</comment>
<dbReference type="KEGG" id="otd:J1M35_12135"/>
<dbReference type="PANTHER" id="PTHR30126">
    <property type="entry name" value="HTH-TYPE TRANSCRIPTIONAL REGULATOR"/>
    <property type="match status" value="1"/>
</dbReference>
<dbReference type="Gene3D" id="3.40.190.290">
    <property type="match status" value="1"/>
</dbReference>
<dbReference type="SUPFAM" id="SSF53850">
    <property type="entry name" value="Periplasmic binding protein-like II"/>
    <property type="match status" value="1"/>
</dbReference>
<dbReference type="InterPro" id="IPR000847">
    <property type="entry name" value="LysR_HTH_N"/>
</dbReference>
<dbReference type="GO" id="GO:0000976">
    <property type="term" value="F:transcription cis-regulatory region binding"/>
    <property type="evidence" value="ECO:0007669"/>
    <property type="project" value="TreeGrafter"/>
</dbReference>
<keyword evidence="3" id="KW-0238">DNA-binding</keyword>